<proteinExistence type="predicted"/>
<keyword evidence="1" id="KW-0812">Transmembrane</keyword>
<accession>A0A330LKY6</accession>
<evidence type="ECO:0000313" key="3">
    <source>
        <dbReference type="Proteomes" id="UP000250163"/>
    </source>
</evidence>
<evidence type="ECO:0000256" key="1">
    <source>
        <dbReference type="SAM" id="Phobius"/>
    </source>
</evidence>
<name>A0A330LKY6_9GAMM</name>
<dbReference type="KEGG" id="mya:MORIYA_1259"/>
<protein>
    <submittedName>
        <fullName evidence="2">Uncharacterized protein</fullName>
    </submittedName>
</protein>
<dbReference type="AlphaFoldDB" id="A0A330LKY6"/>
<dbReference type="EMBL" id="LS483250">
    <property type="protein sequence ID" value="SQD77737.1"/>
    <property type="molecule type" value="Genomic_DNA"/>
</dbReference>
<feature type="transmembrane region" description="Helical" evidence="1">
    <location>
        <begin position="91"/>
        <end position="111"/>
    </location>
</feature>
<organism evidence="2 3">
    <name type="scientific">Moritella yayanosii</name>
    <dbReference type="NCBI Taxonomy" id="69539"/>
    <lineage>
        <taxon>Bacteria</taxon>
        <taxon>Pseudomonadati</taxon>
        <taxon>Pseudomonadota</taxon>
        <taxon>Gammaproteobacteria</taxon>
        <taxon>Alteromonadales</taxon>
        <taxon>Moritellaceae</taxon>
        <taxon>Moritella</taxon>
    </lineage>
</organism>
<reference evidence="3" key="1">
    <citation type="submission" date="2018-05" db="EMBL/GenBank/DDBJ databases">
        <authorList>
            <person name="Cea G.-C."/>
            <person name="William W."/>
        </authorList>
    </citation>
    <scope>NUCLEOTIDE SEQUENCE [LARGE SCALE GENOMIC DNA]</scope>
    <source>
        <strain evidence="3">DB21MT 5</strain>
    </source>
</reference>
<keyword evidence="1" id="KW-0472">Membrane</keyword>
<dbReference type="OrthoDB" id="9834664at2"/>
<dbReference type="RefSeq" id="WP_112713489.1">
    <property type="nucleotide sequence ID" value="NZ_LS483250.1"/>
</dbReference>
<keyword evidence="3" id="KW-1185">Reference proteome</keyword>
<sequence length="120" mass="13123">MGIAVIFFQILIDFGELALDKKYANLWFSWLGWLGVTSLLFVIYDKTSDVVPLVIGIVSGVSLFFIALAMIRKMFNNLVGKYRDNGLAISISLIFMVVNAVFSIGLILSIIKASGVSVLG</sequence>
<feature type="transmembrane region" description="Helical" evidence="1">
    <location>
        <begin position="26"/>
        <end position="44"/>
    </location>
</feature>
<evidence type="ECO:0000313" key="2">
    <source>
        <dbReference type="EMBL" id="SQD77737.1"/>
    </source>
</evidence>
<dbReference type="Proteomes" id="UP000250163">
    <property type="component" value="Chromosome MORIYA"/>
</dbReference>
<keyword evidence="1" id="KW-1133">Transmembrane helix</keyword>
<gene>
    <name evidence="2" type="ORF">MORIYA_1259</name>
</gene>
<feature type="transmembrane region" description="Helical" evidence="1">
    <location>
        <begin position="50"/>
        <end position="71"/>
    </location>
</feature>